<dbReference type="EMBL" id="KB320486">
    <property type="protein sequence ID" value="ELW70654.1"/>
    <property type="molecule type" value="Genomic_DNA"/>
</dbReference>
<evidence type="ECO:0000313" key="2">
    <source>
        <dbReference type="Proteomes" id="UP000011518"/>
    </source>
</evidence>
<accession>L9L7N0</accession>
<evidence type="ECO:0000313" key="1">
    <source>
        <dbReference type="EMBL" id="ELW70654.1"/>
    </source>
</evidence>
<proteinExistence type="predicted"/>
<reference evidence="2" key="2">
    <citation type="journal article" date="2013" name="Nat. Commun.">
        <title>Genome of the Chinese tree shrew.</title>
        <authorList>
            <person name="Fan Y."/>
            <person name="Huang Z.Y."/>
            <person name="Cao C.C."/>
            <person name="Chen C.S."/>
            <person name="Chen Y.X."/>
            <person name="Fan D.D."/>
            <person name="He J."/>
            <person name="Hou H.L."/>
            <person name="Hu L."/>
            <person name="Hu X.T."/>
            <person name="Jiang X.T."/>
            <person name="Lai R."/>
            <person name="Lang Y.S."/>
            <person name="Liang B."/>
            <person name="Liao S.G."/>
            <person name="Mu D."/>
            <person name="Ma Y.Y."/>
            <person name="Niu Y.Y."/>
            <person name="Sun X.Q."/>
            <person name="Xia J.Q."/>
            <person name="Xiao J."/>
            <person name="Xiong Z.Q."/>
            <person name="Xu L."/>
            <person name="Yang L."/>
            <person name="Zhang Y."/>
            <person name="Zhao W."/>
            <person name="Zhao X.D."/>
            <person name="Zheng Y.T."/>
            <person name="Zhou J.M."/>
            <person name="Zhu Y.B."/>
            <person name="Zhang G.J."/>
            <person name="Wang J."/>
            <person name="Yao Y.G."/>
        </authorList>
    </citation>
    <scope>NUCLEOTIDE SEQUENCE [LARGE SCALE GENOMIC DNA]</scope>
</reference>
<name>L9L7N0_TUPCH</name>
<gene>
    <name evidence="1" type="ORF">TREES_T100016685</name>
</gene>
<dbReference type="AlphaFoldDB" id="L9L7N0"/>
<organism evidence="1 2">
    <name type="scientific">Tupaia chinensis</name>
    <name type="common">Chinese tree shrew</name>
    <name type="synonym">Tupaia belangeri chinensis</name>
    <dbReference type="NCBI Taxonomy" id="246437"/>
    <lineage>
        <taxon>Eukaryota</taxon>
        <taxon>Metazoa</taxon>
        <taxon>Chordata</taxon>
        <taxon>Craniata</taxon>
        <taxon>Vertebrata</taxon>
        <taxon>Euteleostomi</taxon>
        <taxon>Mammalia</taxon>
        <taxon>Eutheria</taxon>
        <taxon>Euarchontoglires</taxon>
        <taxon>Scandentia</taxon>
        <taxon>Tupaiidae</taxon>
        <taxon>Tupaia</taxon>
    </lineage>
</organism>
<reference evidence="2" key="1">
    <citation type="submission" date="2012-07" db="EMBL/GenBank/DDBJ databases">
        <title>Genome of the Chinese tree shrew, a rising model animal genetically related to primates.</title>
        <authorList>
            <person name="Zhang G."/>
            <person name="Fan Y."/>
            <person name="Yao Y."/>
            <person name="Huang Z."/>
        </authorList>
    </citation>
    <scope>NUCLEOTIDE SEQUENCE [LARGE SCALE GENOMIC DNA]</scope>
</reference>
<sequence length="240" mass="25444">MATSGEAPAAGGGIAAATVAFWIDVGTASHQGQGRRGPQVGPRCPGEWYAFLRPCVETTPVGTEAEHGVQASGQCAMRAGTCEEAGESQCAAVLALQIRSRGEDRMGGRAVTSRLPWLCVPDGSRHWEVLGGLTQCSCERVLNKAERLTGKRVRNTAIVVPVRCGGQSLQSERWESRLHTSRDLCIAGLVAAYSSTVQSHGHLPLSEGVEQRLGPFCPDRLCAQRLPVSGTDPAAMSWLP</sequence>
<keyword evidence="2" id="KW-1185">Reference proteome</keyword>
<protein>
    <submittedName>
        <fullName evidence="1">Uncharacterized protein</fullName>
    </submittedName>
</protein>
<dbReference type="Proteomes" id="UP000011518">
    <property type="component" value="Unassembled WGS sequence"/>
</dbReference>
<dbReference type="InParanoid" id="L9L7N0"/>